<gene>
    <name evidence="2" type="ORF">SNE34_04070</name>
</gene>
<feature type="domain" description="AbiEi antitoxin N-terminal" evidence="1">
    <location>
        <begin position="9"/>
        <end position="53"/>
    </location>
</feature>
<keyword evidence="3" id="KW-1185">Reference proteome</keyword>
<dbReference type="InterPro" id="IPR025159">
    <property type="entry name" value="AbiEi_N"/>
</dbReference>
<proteinExistence type="predicted"/>
<dbReference type="Pfam" id="PF13338">
    <property type="entry name" value="AbiEi_4"/>
    <property type="match status" value="1"/>
</dbReference>
<comment type="caution">
    <text evidence="2">The sequence shown here is derived from an EMBL/GenBank/DDBJ whole genome shotgun (WGS) entry which is preliminary data.</text>
</comment>
<evidence type="ECO:0000313" key="3">
    <source>
        <dbReference type="Proteomes" id="UP001355056"/>
    </source>
</evidence>
<protein>
    <submittedName>
        <fullName evidence="2">AbiEi antitoxin N-terminal domain-containing protein</fullName>
    </submittedName>
</protein>
<dbReference type="EMBL" id="JAXGFP010000002">
    <property type="protein sequence ID" value="MEG3183189.1"/>
    <property type="molecule type" value="Genomic_DNA"/>
</dbReference>
<reference evidence="2 3" key="1">
    <citation type="journal article" date="2016" name="Int. J. Syst. Evol. Microbiol.">
        <title>Lysobacter erysipheiresistens sp. nov., an antagonist of powdery mildew, isolated from tobacco-cultivated soil.</title>
        <authorList>
            <person name="Xie B."/>
            <person name="Li T."/>
            <person name="Lin X."/>
            <person name="Wang C.J."/>
            <person name="Chen Y.J."/>
            <person name="Liu W.J."/>
            <person name="Zhao Z.W."/>
        </authorList>
    </citation>
    <scope>NUCLEOTIDE SEQUENCE [LARGE SCALE GENOMIC DNA]</scope>
    <source>
        <strain evidence="2 3">RS-LYSO-3</strain>
    </source>
</reference>
<sequence>MDTALDLARDLIGQRGTARSRELEATGVARSQLSRLVASGDLIRITRGLYALPGREPASDEALVIVARRAPQAIFCLLTALRFHGLTTQAPFEIWLGIGHKDRAPHLDWPPLRVVRFSGTSLVAGVETREVDDVPIRVTGVARTVADCFKFRNKIGVDVAMEALREVRRSKQASMDDLWHFAQVCRVAKVMRPYLEALS</sequence>
<dbReference type="Proteomes" id="UP001355056">
    <property type="component" value="Unassembled WGS sequence"/>
</dbReference>
<evidence type="ECO:0000259" key="1">
    <source>
        <dbReference type="Pfam" id="PF13338"/>
    </source>
</evidence>
<accession>A0ABU7YW74</accession>
<dbReference type="RefSeq" id="WP_332614974.1">
    <property type="nucleotide sequence ID" value="NZ_JAXGFP010000002.1"/>
</dbReference>
<name>A0ABU7YW74_9GAMM</name>
<organism evidence="2 3">
    <name type="scientific">Novilysobacter erysipheiresistens</name>
    <dbReference type="NCBI Taxonomy" id="1749332"/>
    <lineage>
        <taxon>Bacteria</taxon>
        <taxon>Pseudomonadati</taxon>
        <taxon>Pseudomonadota</taxon>
        <taxon>Gammaproteobacteria</taxon>
        <taxon>Lysobacterales</taxon>
        <taxon>Lysobacteraceae</taxon>
        <taxon>Novilysobacter</taxon>
    </lineage>
</organism>
<evidence type="ECO:0000313" key="2">
    <source>
        <dbReference type="EMBL" id="MEG3183189.1"/>
    </source>
</evidence>